<dbReference type="NCBIfam" id="NF009381">
    <property type="entry name" value="PRK12740.1-5"/>
    <property type="match status" value="1"/>
</dbReference>
<dbReference type="InterPro" id="IPR041095">
    <property type="entry name" value="EFG_II"/>
</dbReference>
<keyword evidence="1" id="KW-0547">Nucleotide-binding</keyword>
<proteinExistence type="predicted"/>
<sequence>MSERGTSRTGAAGRAPVVDGPEQLRNVVLVGASGSGKTTLTESLALAAGSLTRAGRVADGSTVSDHEEIEHQQQRSVRLSLVPVEWQGVKINLLDPPGHADFAGELAAALLVADAAVFVVSATEPVAGPALDLWAQCAAEGLPRAIAVTHMDAARADFDEVLAACRAAFGDEHPDSVQPLDLPVRSEGHVRGTVELLSGETHGEPGTAPQTESARERLVEAIAGEDDELLERYLGGEALDPGTLGRGLRGAVLHDAIHPVLPVTEDGTGVVDLLDLIVSAFPAPTDRPGPVPLPVDDSRDQRRGPATGEPGPLLCDPDAPLVAQVVQNTGDPYVGRLSLVRVYAGTLRPDLLLHVEAGQATSGQPTPGQGAPGAADERVGGLTSPFGKVQRPVPHAPAGDLVCVGKLTSARVGDTICEPSSPVLLEPWSLPEPLLPIAVEARSRSDEDKLSQGLSRLAVHDPAVRVEQNADTRQLVLWCTGEAHAAVVLHQLEHLYGVQVDPVEYRVALRETFGGPAIGHGRLVKQSGGHGQYAICELRVEPLPGGTGFEFVDQVVGGSVPRHFIPSVEKGVRAQLEHGVGDGYPLVDVRVTLVDGKAHSVDSSDTAFQSAAALALRDAATRTTVRLLEPVAEVGVLVPDEYLGGVFSDLSVRRARVLGTEPAGPGRSLLHAEVPELELTRYAVDLRSLSHGTGSFTRAPLRYEPLPTALAGRVARPEP</sequence>
<protein>
    <submittedName>
        <fullName evidence="5">Elongation factor G-like protein EF-G2</fullName>
    </submittedName>
</protein>
<keyword evidence="2" id="KW-0342">GTP-binding</keyword>
<dbReference type="Pfam" id="PF14492">
    <property type="entry name" value="EFG_III"/>
    <property type="match status" value="1"/>
</dbReference>
<dbReference type="Gene3D" id="3.30.70.240">
    <property type="match status" value="1"/>
</dbReference>
<feature type="region of interest" description="Disordered" evidence="3">
    <location>
        <begin position="282"/>
        <end position="316"/>
    </location>
</feature>
<dbReference type="InterPro" id="IPR005517">
    <property type="entry name" value="Transl_elong_EFG/EF2_IV"/>
</dbReference>
<dbReference type="InterPro" id="IPR020568">
    <property type="entry name" value="Ribosomal_Su5_D2-typ_SF"/>
</dbReference>
<dbReference type="CDD" id="cd03713">
    <property type="entry name" value="EFG_mtEFG_C"/>
    <property type="match status" value="1"/>
</dbReference>
<organism evidence="5 6">
    <name type="scientific">Kitasatospora nipponensis</name>
    <dbReference type="NCBI Taxonomy" id="258049"/>
    <lineage>
        <taxon>Bacteria</taxon>
        <taxon>Bacillati</taxon>
        <taxon>Actinomycetota</taxon>
        <taxon>Actinomycetes</taxon>
        <taxon>Kitasatosporales</taxon>
        <taxon>Streptomycetaceae</taxon>
        <taxon>Kitasatospora</taxon>
    </lineage>
</organism>
<dbReference type="InterPro" id="IPR014721">
    <property type="entry name" value="Ribsml_uS5_D2-typ_fold_subgr"/>
</dbReference>
<dbReference type="PANTHER" id="PTHR43261">
    <property type="entry name" value="TRANSLATION ELONGATION FACTOR G-RELATED"/>
    <property type="match status" value="1"/>
</dbReference>
<gene>
    <name evidence="5" type="ORF">GCM10009665_55600</name>
</gene>
<dbReference type="RefSeq" id="WP_344444761.1">
    <property type="nucleotide sequence ID" value="NZ_BAAALF010000128.1"/>
</dbReference>
<dbReference type="NCBIfam" id="NF009377">
    <property type="entry name" value="PRK12740.1-1"/>
    <property type="match status" value="1"/>
</dbReference>
<dbReference type="EMBL" id="BAAALF010000128">
    <property type="protein sequence ID" value="GAA1258251.1"/>
    <property type="molecule type" value="Genomic_DNA"/>
</dbReference>
<reference evidence="6" key="1">
    <citation type="journal article" date="2019" name="Int. J. Syst. Evol. Microbiol.">
        <title>The Global Catalogue of Microorganisms (GCM) 10K type strain sequencing project: providing services to taxonomists for standard genome sequencing and annotation.</title>
        <authorList>
            <consortium name="The Broad Institute Genomics Platform"/>
            <consortium name="The Broad Institute Genome Sequencing Center for Infectious Disease"/>
            <person name="Wu L."/>
            <person name="Ma J."/>
        </authorList>
    </citation>
    <scope>NUCLEOTIDE SEQUENCE [LARGE SCALE GENOMIC DNA]</scope>
    <source>
        <strain evidence="6">JCM 13004</strain>
    </source>
</reference>
<dbReference type="Gene3D" id="3.30.230.10">
    <property type="match status" value="1"/>
</dbReference>
<dbReference type="InterPro" id="IPR000795">
    <property type="entry name" value="T_Tr_GTP-bd_dom"/>
</dbReference>
<accession>A0ABP4HF80</accession>
<dbReference type="Pfam" id="PF00679">
    <property type="entry name" value="EFG_C"/>
    <property type="match status" value="1"/>
</dbReference>
<dbReference type="InterPro" id="IPR009000">
    <property type="entry name" value="Transl_B-barrel_sf"/>
</dbReference>
<evidence type="ECO:0000256" key="3">
    <source>
        <dbReference type="SAM" id="MobiDB-lite"/>
    </source>
</evidence>
<feature type="domain" description="Tr-type G" evidence="4">
    <location>
        <begin position="22"/>
        <end position="285"/>
    </location>
</feature>
<dbReference type="Gene3D" id="3.40.50.300">
    <property type="entry name" value="P-loop containing nucleotide triphosphate hydrolases"/>
    <property type="match status" value="1"/>
</dbReference>
<dbReference type="SMART" id="SM00838">
    <property type="entry name" value="EFG_C"/>
    <property type="match status" value="1"/>
</dbReference>
<evidence type="ECO:0000259" key="4">
    <source>
        <dbReference type="PROSITE" id="PS51722"/>
    </source>
</evidence>
<evidence type="ECO:0000313" key="5">
    <source>
        <dbReference type="EMBL" id="GAA1258251.1"/>
    </source>
</evidence>
<dbReference type="CDD" id="cd01434">
    <property type="entry name" value="EFG_mtEFG1_IV"/>
    <property type="match status" value="1"/>
</dbReference>
<keyword evidence="6" id="KW-1185">Reference proteome</keyword>
<dbReference type="PANTHER" id="PTHR43261:SF6">
    <property type="entry name" value="ELONGATION FACTOR G-LIKE PROTEIN"/>
    <property type="match status" value="1"/>
</dbReference>
<comment type="caution">
    <text evidence="5">The sequence shown here is derived from an EMBL/GenBank/DDBJ whole genome shotgun (WGS) entry which is preliminary data.</text>
</comment>
<dbReference type="InterPro" id="IPR047872">
    <property type="entry name" value="EFG_IV"/>
</dbReference>
<dbReference type="InterPro" id="IPR005225">
    <property type="entry name" value="Small_GTP-bd"/>
</dbReference>
<dbReference type="SMART" id="SM00889">
    <property type="entry name" value="EFG_IV"/>
    <property type="match status" value="1"/>
</dbReference>
<dbReference type="InterPro" id="IPR035647">
    <property type="entry name" value="EFG_III/V"/>
</dbReference>
<dbReference type="NCBIfam" id="TIGR00231">
    <property type="entry name" value="small_GTP"/>
    <property type="match status" value="1"/>
</dbReference>
<dbReference type="Proteomes" id="UP001500037">
    <property type="component" value="Unassembled WGS sequence"/>
</dbReference>
<dbReference type="InterPro" id="IPR027417">
    <property type="entry name" value="P-loop_NTPase"/>
</dbReference>
<dbReference type="InterPro" id="IPR000640">
    <property type="entry name" value="EFG_V-like"/>
</dbReference>
<dbReference type="PROSITE" id="PS51722">
    <property type="entry name" value="G_TR_2"/>
    <property type="match status" value="1"/>
</dbReference>
<evidence type="ECO:0000256" key="2">
    <source>
        <dbReference type="ARBA" id="ARBA00023134"/>
    </source>
</evidence>
<dbReference type="Pfam" id="PF03764">
    <property type="entry name" value="EFG_IV"/>
    <property type="match status" value="1"/>
</dbReference>
<dbReference type="SUPFAM" id="SSF54980">
    <property type="entry name" value="EF-G C-terminal domain-like"/>
    <property type="match status" value="2"/>
</dbReference>
<dbReference type="Pfam" id="PF03144">
    <property type="entry name" value="GTP_EFTU_D2"/>
    <property type="match status" value="1"/>
</dbReference>
<name>A0ABP4HF80_9ACTN</name>
<dbReference type="Gene3D" id="2.40.30.10">
    <property type="entry name" value="Translation factors"/>
    <property type="match status" value="1"/>
</dbReference>
<dbReference type="SUPFAM" id="SSF52540">
    <property type="entry name" value="P-loop containing nucleoside triphosphate hydrolases"/>
    <property type="match status" value="1"/>
</dbReference>
<dbReference type="SUPFAM" id="SSF54211">
    <property type="entry name" value="Ribosomal protein S5 domain 2-like"/>
    <property type="match status" value="1"/>
</dbReference>
<dbReference type="Gene3D" id="3.30.70.870">
    <property type="entry name" value="Elongation Factor G (Translational Gtpase), domain 3"/>
    <property type="match status" value="1"/>
</dbReference>
<dbReference type="Pfam" id="PF00009">
    <property type="entry name" value="GTP_EFTU"/>
    <property type="match status" value="1"/>
</dbReference>
<evidence type="ECO:0000256" key="1">
    <source>
        <dbReference type="ARBA" id="ARBA00022741"/>
    </source>
</evidence>
<dbReference type="SUPFAM" id="SSF50447">
    <property type="entry name" value="Translation proteins"/>
    <property type="match status" value="1"/>
</dbReference>
<dbReference type="InterPro" id="IPR035649">
    <property type="entry name" value="EFG_V"/>
</dbReference>
<dbReference type="InterPro" id="IPR004161">
    <property type="entry name" value="EFTu-like_2"/>
</dbReference>
<evidence type="ECO:0000313" key="6">
    <source>
        <dbReference type="Proteomes" id="UP001500037"/>
    </source>
</evidence>